<dbReference type="Proteomes" id="UP001649381">
    <property type="component" value="Unassembled WGS sequence"/>
</dbReference>
<dbReference type="InterPro" id="IPR036890">
    <property type="entry name" value="HATPase_C_sf"/>
</dbReference>
<dbReference type="Gene3D" id="3.30.450.20">
    <property type="entry name" value="PAS domain"/>
    <property type="match status" value="2"/>
</dbReference>
<dbReference type="RefSeq" id="WP_236335598.1">
    <property type="nucleotide sequence ID" value="NZ_JAKIJS010000001.1"/>
</dbReference>
<comment type="caution">
    <text evidence="16">The sequence shown here is derived from an EMBL/GenBank/DDBJ whole genome shotgun (WGS) entry which is preliminary data.</text>
</comment>
<dbReference type="InterPro" id="IPR005467">
    <property type="entry name" value="His_kinase_dom"/>
</dbReference>
<dbReference type="Gene3D" id="3.30.565.10">
    <property type="entry name" value="Histidine kinase-like ATPase, C-terminal domain"/>
    <property type="match status" value="1"/>
</dbReference>
<evidence type="ECO:0000256" key="8">
    <source>
        <dbReference type="ARBA" id="ARBA00022741"/>
    </source>
</evidence>
<evidence type="ECO:0000256" key="14">
    <source>
        <dbReference type="SAM" id="Phobius"/>
    </source>
</evidence>
<keyword evidence="7 14" id="KW-0812">Transmembrane</keyword>
<gene>
    <name evidence="16" type="ORF">L2716_12555</name>
</gene>
<evidence type="ECO:0000256" key="10">
    <source>
        <dbReference type="ARBA" id="ARBA00022840"/>
    </source>
</evidence>
<keyword evidence="12" id="KW-0902">Two-component regulatory system</keyword>
<dbReference type="EC" id="2.7.13.3" evidence="3"/>
<dbReference type="InterPro" id="IPR016120">
    <property type="entry name" value="Sig_transdc_His_kin_SpoOB"/>
</dbReference>
<dbReference type="EMBL" id="JAKIJS010000001">
    <property type="protein sequence ID" value="MCF6138560.1"/>
    <property type="molecule type" value="Genomic_DNA"/>
</dbReference>
<feature type="transmembrane region" description="Helical" evidence="14">
    <location>
        <begin position="12"/>
        <end position="35"/>
    </location>
</feature>
<keyword evidence="9 16" id="KW-0418">Kinase</keyword>
<dbReference type="PANTHER" id="PTHR43547">
    <property type="entry name" value="TWO-COMPONENT HISTIDINE KINASE"/>
    <property type="match status" value="1"/>
</dbReference>
<dbReference type="InterPro" id="IPR033463">
    <property type="entry name" value="sCache_3"/>
</dbReference>
<dbReference type="SMART" id="SM00387">
    <property type="entry name" value="HATPase_c"/>
    <property type="match status" value="1"/>
</dbReference>
<dbReference type="GO" id="GO:0016301">
    <property type="term" value="F:kinase activity"/>
    <property type="evidence" value="ECO:0007669"/>
    <property type="project" value="UniProtKB-KW"/>
</dbReference>
<protein>
    <recommendedName>
        <fullName evidence="3">histidine kinase</fullName>
        <ecNumber evidence="3">2.7.13.3</ecNumber>
    </recommendedName>
</protein>
<keyword evidence="11 14" id="KW-1133">Transmembrane helix</keyword>
<keyword evidence="6" id="KW-0808">Transferase</keyword>
<dbReference type="InterPro" id="IPR003594">
    <property type="entry name" value="HATPase_dom"/>
</dbReference>
<dbReference type="Pfam" id="PF17203">
    <property type="entry name" value="sCache_3_2"/>
    <property type="match status" value="1"/>
</dbReference>
<dbReference type="Pfam" id="PF02518">
    <property type="entry name" value="HATPase_c"/>
    <property type="match status" value="1"/>
</dbReference>
<evidence type="ECO:0000313" key="16">
    <source>
        <dbReference type="EMBL" id="MCF6138560.1"/>
    </source>
</evidence>
<evidence type="ECO:0000256" key="2">
    <source>
        <dbReference type="ARBA" id="ARBA00004651"/>
    </source>
</evidence>
<keyword evidence="13 14" id="KW-0472">Membrane</keyword>
<evidence type="ECO:0000256" key="4">
    <source>
        <dbReference type="ARBA" id="ARBA00022475"/>
    </source>
</evidence>
<dbReference type="Gene3D" id="1.10.287.130">
    <property type="match status" value="1"/>
</dbReference>
<evidence type="ECO:0000256" key="11">
    <source>
        <dbReference type="ARBA" id="ARBA00022989"/>
    </source>
</evidence>
<keyword evidence="8" id="KW-0547">Nucleotide-binding</keyword>
<name>A0ABS9H420_9BACL</name>
<dbReference type="SUPFAM" id="SSF103190">
    <property type="entry name" value="Sensory domain-like"/>
    <property type="match status" value="1"/>
</dbReference>
<keyword evidence="4" id="KW-1003">Cell membrane</keyword>
<evidence type="ECO:0000256" key="1">
    <source>
        <dbReference type="ARBA" id="ARBA00000085"/>
    </source>
</evidence>
<evidence type="ECO:0000256" key="12">
    <source>
        <dbReference type="ARBA" id="ARBA00023012"/>
    </source>
</evidence>
<dbReference type="SUPFAM" id="SSF55785">
    <property type="entry name" value="PYP-like sensor domain (PAS domain)"/>
    <property type="match status" value="1"/>
</dbReference>
<accession>A0ABS9H420</accession>
<evidence type="ECO:0000256" key="9">
    <source>
        <dbReference type="ARBA" id="ARBA00022777"/>
    </source>
</evidence>
<dbReference type="InterPro" id="IPR013767">
    <property type="entry name" value="PAS_fold"/>
</dbReference>
<sequence>MSSRIRISLQSKILGLVISIIVCVIILLAGVFAYWEKQETEEKMGQLALQAATTLSFMPTIKEAFDQPTPSEIIQPIALSIQQEVDAEFVVVGNKNSIRYAHPDPWKIGKQMVGGDNARALLNGEYYISKAEGTLGPSLRGKAPILNDNGEIIGIVSVGFLIEEINSAIVTKLIDIAGISLIVLLLGAFGSYMLARSIRKDTMGLEPFQIATLFRDREAILSSVKEGIISIDDQGNVAVMNQSAKMLLNIDFDTKNKPIEEVFPNTHMLRVLDTGQAESDQEMTLKDRVVIVNRKPILDDNRVVGVVASFRDKTEVREMVNALSEVKRYSEDLRAQTHEYTNKMYVLLGMLQLGNVEEAVQIIQNEFQTSEYQNRIIFDQIKDDTVQAILLGKISKASEQKIEFRVDEESSLEVIPPHINRSKLVTILGNLIDNAFEAVINEEPKQVLFFATDLGNEIVFEVTDYGPGIREGIMPYLFMRGFSTKQGEQRGYGLSNVREIVQELDGTLEVSGTAGTGTVFSVFIPKQKEDNHDFHCNC</sequence>
<keyword evidence="5" id="KW-0597">Phosphoprotein</keyword>
<keyword evidence="10" id="KW-0067">ATP-binding</keyword>
<evidence type="ECO:0000256" key="3">
    <source>
        <dbReference type="ARBA" id="ARBA00012438"/>
    </source>
</evidence>
<dbReference type="SUPFAM" id="SSF55874">
    <property type="entry name" value="ATPase domain of HSP90 chaperone/DNA topoisomerase II/histidine kinase"/>
    <property type="match status" value="1"/>
</dbReference>
<comment type="subcellular location">
    <subcellularLocation>
        <location evidence="2">Cell membrane</location>
        <topology evidence="2">Multi-pass membrane protein</topology>
    </subcellularLocation>
</comment>
<proteinExistence type="predicted"/>
<dbReference type="InterPro" id="IPR029151">
    <property type="entry name" value="Sensor-like_sf"/>
</dbReference>
<dbReference type="PRINTS" id="PR00344">
    <property type="entry name" value="BCTRLSENSOR"/>
</dbReference>
<organism evidence="16 17">
    <name type="scientific">Pseudalkalibacillus berkeleyi</name>
    <dbReference type="NCBI Taxonomy" id="1069813"/>
    <lineage>
        <taxon>Bacteria</taxon>
        <taxon>Bacillati</taxon>
        <taxon>Bacillota</taxon>
        <taxon>Bacilli</taxon>
        <taxon>Bacillales</taxon>
        <taxon>Fictibacillaceae</taxon>
        <taxon>Pseudalkalibacillus</taxon>
    </lineage>
</organism>
<reference evidence="16 17" key="1">
    <citation type="submission" date="2022-01" db="EMBL/GenBank/DDBJ databases">
        <title>Alkalihalobacillus sp. EGI L200015, a novel bacterium isolated from a salt lake sediment.</title>
        <authorList>
            <person name="Gao L."/>
            <person name="Fang B.-Z."/>
            <person name="Li W.-J."/>
        </authorList>
    </citation>
    <scope>NUCLEOTIDE SEQUENCE [LARGE SCALE GENOMIC DNA]</scope>
    <source>
        <strain evidence="16 17">KCTC 12718</strain>
    </source>
</reference>
<dbReference type="InterPro" id="IPR035965">
    <property type="entry name" value="PAS-like_dom_sf"/>
</dbReference>
<dbReference type="PROSITE" id="PS50109">
    <property type="entry name" value="HIS_KIN"/>
    <property type="match status" value="1"/>
</dbReference>
<evidence type="ECO:0000256" key="5">
    <source>
        <dbReference type="ARBA" id="ARBA00022553"/>
    </source>
</evidence>
<feature type="domain" description="Histidine kinase" evidence="15">
    <location>
        <begin position="335"/>
        <end position="528"/>
    </location>
</feature>
<dbReference type="PANTHER" id="PTHR43547:SF3">
    <property type="entry name" value="SENSOR PROTEIN CITS"/>
    <property type="match status" value="1"/>
</dbReference>
<evidence type="ECO:0000256" key="7">
    <source>
        <dbReference type="ARBA" id="ARBA00022692"/>
    </source>
</evidence>
<evidence type="ECO:0000259" key="15">
    <source>
        <dbReference type="PROSITE" id="PS50109"/>
    </source>
</evidence>
<dbReference type="InterPro" id="IPR004358">
    <property type="entry name" value="Sig_transdc_His_kin-like_C"/>
</dbReference>
<dbReference type="SUPFAM" id="SSF55890">
    <property type="entry name" value="Sporulation response regulatory protein Spo0B"/>
    <property type="match status" value="1"/>
</dbReference>
<comment type="catalytic activity">
    <reaction evidence="1">
        <text>ATP + protein L-histidine = ADP + protein N-phospho-L-histidine.</text>
        <dbReference type="EC" id="2.7.13.3"/>
    </reaction>
</comment>
<evidence type="ECO:0000256" key="6">
    <source>
        <dbReference type="ARBA" id="ARBA00022679"/>
    </source>
</evidence>
<keyword evidence="17" id="KW-1185">Reference proteome</keyword>
<evidence type="ECO:0000313" key="17">
    <source>
        <dbReference type="Proteomes" id="UP001649381"/>
    </source>
</evidence>
<evidence type="ECO:0000256" key="13">
    <source>
        <dbReference type="ARBA" id="ARBA00023136"/>
    </source>
</evidence>
<dbReference type="Pfam" id="PF00989">
    <property type="entry name" value="PAS"/>
    <property type="match status" value="1"/>
</dbReference>